<dbReference type="PANTHER" id="PTHR36154">
    <property type="entry name" value="DNA-BINDING TRANSCRIPTIONAL ACTIVATOR ALPA"/>
    <property type="match status" value="1"/>
</dbReference>
<dbReference type="EMBL" id="FXBL01000004">
    <property type="protein sequence ID" value="SMH36083.1"/>
    <property type="molecule type" value="Genomic_DNA"/>
</dbReference>
<protein>
    <submittedName>
        <fullName evidence="1">Transcriptional regulator, AlpA family</fullName>
    </submittedName>
</protein>
<name>A0A1X7NEG1_9HYPH</name>
<reference evidence="1 2" key="1">
    <citation type="submission" date="2017-04" db="EMBL/GenBank/DDBJ databases">
        <authorList>
            <person name="Afonso C.L."/>
            <person name="Miller P.J."/>
            <person name="Scott M.A."/>
            <person name="Spackman E."/>
            <person name="Goraichik I."/>
            <person name="Dimitrov K.M."/>
            <person name="Suarez D.L."/>
            <person name="Swayne D.E."/>
        </authorList>
    </citation>
    <scope>NUCLEOTIDE SEQUENCE [LARGE SCALE GENOMIC DNA]</scope>
    <source>
        <strain evidence="1 2">B5P</strain>
    </source>
</reference>
<keyword evidence="2" id="KW-1185">Reference proteome</keyword>
<proteinExistence type="predicted"/>
<sequence>MFRTQRTNSGPGSETKMTTNILRRKDVEARVGLSRSTIYELMAANRFPKPVPLSRQRVGWLESEIADWQKARIDARDKVAA</sequence>
<dbReference type="PANTHER" id="PTHR36154:SF1">
    <property type="entry name" value="DNA-BINDING TRANSCRIPTIONAL ACTIVATOR ALPA"/>
    <property type="match status" value="1"/>
</dbReference>
<dbReference type="Proteomes" id="UP000193083">
    <property type="component" value="Unassembled WGS sequence"/>
</dbReference>
<organism evidence="1 2">
    <name type="scientific">Mesorhizobium australicum</name>
    <dbReference type="NCBI Taxonomy" id="536018"/>
    <lineage>
        <taxon>Bacteria</taxon>
        <taxon>Pseudomonadati</taxon>
        <taxon>Pseudomonadota</taxon>
        <taxon>Alphaproteobacteria</taxon>
        <taxon>Hyphomicrobiales</taxon>
        <taxon>Phyllobacteriaceae</taxon>
        <taxon>Mesorhizobium</taxon>
    </lineage>
</organism>
<evidence type="ECO:0000313" key="2">
    <source>
        <dbReference type="Proteomes" id="UP000193083"/>
    </source>
</evidence>
<dbReference type="Pfam" id="PF05930">
    <property type="entry name" value="Phage_AlpA"/>
    <property type="match status" value="1"/>
</dbReference>
<accession>A0A1X7NEG1</accession>
<evidence type="ECO:0000313" key="1">
    <source>
        <dbReference type="EMBL" id="SMH36083.1"/>
    </source>
</evidence>
<dbReference type="InterPro" id="IPR052931">
    <property type="entry name" value="Prophage_regulatory_activator"/>
</dbReference>
<gene>
    <name evidence="1" type="ORF">SAMN02982922_1691</name>
</gene>
<dbReference type="AlphaFoldDB" id="A0A1X7NEG1"/>
<dbReference type="Gene3D" id="1.10.238.160">
    <property type="match status" value="1"/>
</dbReference>
<dbReference type="InterPro" id="IPR010260">
    <property type="entry name" value="AlpA"/>
</dbReference>